<proteinExistence type="inferred from homology"/>
<evidence type="ECO:0000256" key="8">
    <source>
        <dbReference type="ARBA" id="ARBA00022989"/>
    </source>
</evidence>
<dbReference type="Pfam" id="PF03901">
    <property type="entry name" value="Glyco_transf_22"/>
    <property type="match status" value="1"/>
</dbReference>
<evidence type="ECO:0000256" key="12">
    <source>
        <dbReference type="RuleBase" id="RU363075"/>
    </source>
</evidence>
<dbReference type="PANTHER" id="PTHR22760">
    <property type="entry name" value="GLYCOSYLTRANSFERASE"/>
    <property type="match status" value="1"/>
</dbReference>
<comment type="similarity">
    <text evidence="3 12">Belongs to the glycosyltransferase 22 family.</text>
</comment>
<dbReference type="EC" id="2.4.1.-" evidence="12"/>
<feature type="transmembrane region" description="Helical" evidence="12">
    <location>
        <begin position="115"/>
        <end position="132"/>
    </location>
</feature>
<accession>A0A4S4N5L0</accession>
<keyword evidence="9 12" id="KW-0472">Membrane</keyword>
<keyword evidence="8 12" id="KW-1133">Transmembrane helix</keyword>
<evidence type="ECO:0000256" key="5">
    <source>
        <dbReference type="ARBA" id="ARBA00022679"/>
    </source>
</evidence>
<evidence type="ECO:0000256" key="2">
    <source>
        <dbReference type="ARBA" id="ARBA00004922"/>
    </source>
</evidence>
<dbReference type="OrthoDB" id="19039at2759"/>
<evidence type="ECO:0000256" key="4">
    <source>
        <dbReference type="ARBA" id="ARBA00022676"/>
    </source>
</evidence>
<evidence type="ECO:0000313" key="14">
    <source>
        <dbReference type="Proteomes" id="UP000308730"/>
    </source>
</evidence>
<dbReference type="PANTHER" id="PTHR22760:SF1">
    <property type="entry name" value="DOL-P-MAN:MAN(7)GLCNAC(2)-PP-DOL ALPHA-1,6-MANNOSYLTRANSFERASE"/>
    <property type="match status" value="1"/>
</dbReference>
<comment type="pathway">
    <text evidence="2">Protein modification; protein glycosylation.</text>
</comment>
<comment type="catalytic activity">
    <reaction evidence="11">
        <text>an alpha-D-Man-(1-&gt;2)-alpha-D-Man-(1-&gt;2)-alpha-D-Man-(1-&gt;3)-[alpha-D-Man-(1-&gt;2)-alpha-D-Man-(1-&gt;3)-alpha-D-Man-(1-&gt;6)]-beta-D-Man-(1-&gt;4)-beta-D-GlcNAc-(1-&gt;4)-alpha-D-GlcNAc-diphospho-di-trans,poly-cis-dolichol + a di-trans,poly-cis-dolichyl beta-D-mannosyl phosphate = an alpha-D-Man-(1-&gt;2)-alpha-D-Man-(1-&gt;2)-alpha-D-Man-(1-&gt;3)-[alpha-D-Man-(1-&gt;2)-alpha-D-Man-(1-&gt;3)-[alpha-D-Man-(1-&gt;6)]-alpha-D-Man-(1-&gt;6)]-beta-D-Man-(1-&gt;4)-beta-D-GlcNAc-(1-&gt;4)-alpha-D-GlcNAc-diphospho-di-trans,poly-cis-dolichol + a di-trans,poly-cis-dolichyl phosphate + H(+)</text>
        <dbReference type="Rhea" id="RHEA:29535"/>
        <dbReference type="Rhea" id="RHEA-COMP:19498"/>
        <dbReference type="Rhea" id="RHEA-COMP:19501"/>
        <dbReference type="Rhea" id="RHEA-COMP:19518"/>
        <dbReference type="Rhea" id="RHEA-COMP:19519"/>
        <dbReference type="ChEBI" id="CHEBI:15378"/>
        <dbReference type="ChEBI" id="CHEBI:57683"/>
        <dbReference type="ChEBI" id="CHEBI:58211"/>
        <dbReference type="ChEBI" id="CHEBI:132517"/>
        <dbReference type="ChEBI" id="CHEBI:132519"/>
        <dbReference type="EC" id="2.4.1.260"/>
    </reaction>
    <physiologicalReaction direction="left-to-right" evidence="11">
        <dbReference type="Rhea" id="RHEA:29536"/>
    </physiologicalReaction>
</comment>
<comment type="function">
    <text evidence="10">Mannosyltransferase that operates in the biosynthetic pathway of dolichol-linked oligosaccharides, the glycan precursors employed in protein asparagine (N)-glycosylation. The assembly of dolichol-linked oligosaccharides begins on the cytosolic side of the endoplasmic reticulum membrane and finishes in its lumen. The sequential addition of sugars to dolichol pyrophosphate produces dolichol-linked oligosaccharides containing fourteen sugars, including two GlcNAcs, nine mannoses and three glucoses. Once assembled, the oligosaccharide is transferred from the lipid to nascent proteins by oligosaccharyltransferases. In the lumen of the endoplasmic reticulum, adds the eighth mannose residue in an alpha-1,6 linkage onto Man(7)GlcNAc(2)-PP-dolichol to produce Man(8)GlcNAc(2)-PP-dolichol.</text>
</comment>
<evidence type="ECO:0000256" key="7">
    <source>
        <dbReference type="ARBA" id="ARBA00022824"/>
    </source>
</evidence>
<evidence type="ECO:0000256" key="10">
    <source>
        <dbReference type="ARBA" id="ARBA00044721"/>
    </source>
</evidence>
<name>A0A4S4N5L0_9APHY</name>
<evidence type="ECO:0000256" key="11">
    <source>
        <dbReference type="ARBA" id="ARBA00048899"/>
    </source>
</evidence>
<sequence>MNRSAKATRPSPPNVHRAIALLTFTAVALRAEVALLLIPLCLQYLLYGVITFTNLIKIGGLTAAASVAATTLVDSYFWQKFPLWPELHGILFNVVEGKSADWGTSPFRAYFTTHLPKMLLSAFPLTLVGLLADQRIRSLLLPVIVFVLALSSLAHKEWRFIVYVVPLFNVAAARGAAWMIARKRRWASRIWSLFIFGLLLINVGLTYTFARISMENYPGGEALVRFNEIYAQEKNVYVHLSNLAAQTGASLFLQTHTPPYILSTDHDFRQHTWTYDKSENLTVEALTASSAITHLIAECPDSTGRRNKQCDVEDWVGSGEWKQIETVKAFAGWTVSPTAFGSGLLRVFDMILMVKNDALVILERT</sequence>
<comment type="subcellular location">
    <subcellularLocation>
        <location evidence="1 12">Endoplasmic reticulum membrane</location>
        <topology evidence="1 12">Multi-pass membrane protein</topology>
    </subcellularLocation>
</comment>
<gene>
    <name evidence="13" type="ORF">EUX98_g743</name>
</gene>
<protein>
    <recommendedName>
        <fullName evidence="12">Mannosyltransferase</fullName>
        <ecNumber evidence="12">2.4.1.-</ecNumber>
    </recommendedName>
</protein>
<dbReference type="GO" id="GO:0005789">
    <property type="term" value="C:endoplasmic reticulum membrane"/>
    <property type="evidence" value="ECO:0007669"/>
    <property type="project" value="UniProtKB-SubCell"/>
</dbReference>
<dbReference type="GO" id="GO:0052917">
    <property type="term" value="F:dol-P-Man:Man(7)GlcNAc(2)-PP-Dol alpha-1,6-mannosyltransferase activity"/>
    <property type="evidence" value="ECO:0007669"/>
    <property type="project" value="UniProtKB-EC"/>
</dbReference>
<evidence type="ECO:0000256" key="3">
    <source>
        <dbReference type="ARBA" id="ARBA00007063"/>
    </source>
</evidence>
<dbReference type="InterPro" id="IPR005599">
    <property type="entry name" value="GPI_mannosylTrfase"/>
</dbReference>
<keyword evidence="14" id="KW-1185">Reference proteome</keyword>
<keyword evidence="7 12" id="KW-0256">Endoplasmic reticulum</keyword>
<feature type="transmembrane region" description="Helical" evidence="12">
    <location>
        <begin position="190"/>
        <end position="210"/>
    </location>
</feature>
<evidence type="ECO:0000256" key="9">
    <source>
        <dbReference type="ARBA" id="ARBA00023136"/>
    </source>
</evidence>
<dbReference type="Proteomes" id="UP000308730">
    <property type="component" value="Unassembled WGS sequence"/>
</dbReference>
<dbReference type="UniPathway" id="UPA00378"/>
<feature type="transmembrane region" description="Helical" evidence="12">
    <location>
        <begin position="20"/>
        <end position="46"/>
    </location>
</feature>
<feature type="transmembrane region" description="Helical" evidence="12">
    <location>
        <begin position="139"/>
        <end position="154"/>
    </location>
</feature>
<dbReference type="AlphaFoldDB" id="A0A4S4N5L0"/>
<reference evidence="13 14" key="1">
    <citation type="submission" date="2019-02" db="EMBL/GenBank/DDBJ databases">
        <title>Genome sequencing of the rare red list fungi Antrodiella citrinella (Flaviporus citrinellus).</title>
        <authorList>
            <person name="Buettner E."/>
            <person name="Kellner H."/>
        </authorList>
    </citation>
    <scope>NUCLEOTIDE SEQUENCE [LARGE SCALE GENOMIC DNA]</scope>
    <source>
        <strain evidence="13 14">DSM 108506</strain>
    </source>
</reference>
<keyword evidence="5" id="KW-0808">Transferase</keyword>
<organism evidence="13 14">
    <name type="scientific">Antrodiella citrinella</name>
    <dbReference type="NCBI Taxonomy" id="2447956"/>
    <lineage>
        <taxon>Eukaryota</taxon>
        <taxon>Fungi</taxon>
        <taxon>Dikarya</taxon>
        <taxon>Basidiomycota</taxon>
        <taxon>Agaricomycotina</taxon>
        <taxon>Agaricomycetes</taxon>
        <taxon>Polyporales</taxon>
        <taxon>Steccherinaceae</taxon>
        <taxon>Antrodiella</taxon>
    </lineage>
</organism>
<keyword evidence="6 12" id="KW-0812">Transmembrane</keyword>
<evidence type="ECO:0000256" key="1">
    <source>
        <dbReference type="ARBA" id="ARBA00004477"/>
    </source>
</evidence>
<evidence type="ECO:0000256" key="6">
    <source>
        <dbReference type="ARBA" id="ARBA00022692"/>
    </source>
</evidence>
<dbReference type="GO" id="GO:0006487">
    <property type="term" value="P:protein N-linked glycosylation"/>
    <property type="evidence" value="ECO:0007669"/>
    <property type="project" value="TreeGrafter"/>
</dbReference>
<dbReference type="EMBL" id="SGPM01000006">
    <property type="protein sequence ID" value="THH33457.1"/>
    <property type="molecule type" value="Genomic_DNA"/>
</dbReference>
<comment type="caution">
    <text evidence="13">The sequence shown here is derived from an EMBL/GenBank/DDBJ whole genome shotgun (WGS) entry which is preliminary data.</text>
</comment>
<keyword evidence="4 12" id="KW-0328">Glycosyltransferase</keyword>
<evidence type="ECO:0000313" key="13">
    <source>
        <dbReference type="EMBL" id="THH33457.1"/>
    </source>
</evidence>
<feature type="transmembrane region" description="Helical" evidence="12">
    <location>
        <begin position="160"/>
        <end position="181"/>
    </location>
</feature>